<dbReference type="EMBL" id="LR796736">
    <property type="protein sequence ID" value="CAB4162620.1"/>
    <property type="molecule type" value="Genomic_DNA"/>
</dbReference>
<name>A0A6J5NS57_9CAUD</name>
<organism evidence="1">
    <name type="scientific">uncultured Caudovirales phage</name>
    <dbReference type="NCBI Taxonomy" id="2100421"/>
    <lineage>
        <taxon>Viruses</taxon>
        <taxon>Duplodnaviria</taxon>
        <taxon>Heunggongvirae</taxon>
        <taxon>Uroviricota</taxon>
        <taxon>Caudoviricetes</taxon>
        <taxon>Peduoviridae</taxon>
        <taxon>Maltschvirus</taxon>
        <taxon>Maltschvirus maltsch</taxon>
    </lineage>
</organism>
<protein>
    <submittedName>
        <fullName evidence="1">Uncharacterized protein</fullName>
    </submittedName>
</protein>
<proteinExistence type="predicted"/>
<evidence type="ECO:0000313" key="1">
    <source>
        <dbReference type="EMBL" id="CAB4162620.1"/>
    </source>
</evidence>
<reference evidence="1" key="1">
    <citation type="submission" date="2020-04" db="EMBL/GenBank/DDBJ databases">
        <authorList>
            <person name="Chiriac C."/>
            <person name="Salcher M."/>
            <person name="Ghai R."/>
            <person name="Kavagutti S V."/>
        </authorList>
    </citation>
    <scope>NUCLEOTIDE SEQUENCE</scope>
</reference>
<sequence>MKTQQWQLRKAPEPRTLADVESSLEKPVLCWNVEGDRILNAFVHCQSVCIVHADGFTEVYLHVQQAVKMPLVTIPGHDRPTRLDDVPDRRVILSGVNYSLMMFRESDKWFARFADRSDEWSRQSGPPSNWRLSDHCVELVETEVGVIE</sequence>
<accession>A0A6J5NS57</accession>
<gene>
    <name evidence="1" type="ORF">UFOVP785_71</name>
</gene>